<name>A0A1J5T872_9ZZZZ</name>
<dbReference type="InterPro" id="IPR051545">
    <property type="entry name" value="NAD(P)H_dehydrogenase_qn"/>
</dbReference>
<dbReference type="PANTHER" id="PTHR10204:SF34">
    <property type="entry name" value="NAD(P)H DEHYDROGENASE [QUINONE] 1 ISOFORM 1"/>
    <property type="match status" value="1"/>
</dbReference>
<proteinExistence type="inferred from homology"/>
<keyword evidence="2" id="KW-0560">Oxidoreductase</keyword>
<evidence type="ECO:0000259" key="3">
    <source>
        <dbReference type="Pfam" id="PF02525"/>
    </source>
</evidence>
<dbReference type="GO" id="GO:0003955">
    <property type="term" value="F:NAD(P)H dehydrogenase (quinone) activity"/>
    <property type="evidence" value="ECO:0007669"/>
    <property type="project" value="TreeGrafter"/>
</dbReference>
<feature type="domain" description="Flavodoxin-like fold" evidence="3">
    <location>
        <begin position="1"/>
        <end position="181"/>
    </location>
</feature>
<dbReference type="InterPro" id="IPR029039">
    <property type="entry name" value="Flavoprotein-like_sf"/>
</dbReference>
<protein>
    <submittedName>
        <fullName evidence="4">FMN-dependent NADH-azoreductase</fullName>
    </submittedName>
</protein>
<comment type="caution">
    <text evidence="4">The sequence shown here is derived from an EMBL/GenBank/DDBJ whole genome shotgun (WGS) entry which is preliminary data.</text>
</comment>
<evidence type="ECO:0000256" key="2">
    <source>
        <dbReference type="ARBA" id="ARBA00023002"/>
    </source>
</evidence>
<dbReference type="InterPro" id="IPR003680">
    <property type="entry name" value="Flavodoxin_fold"/>
</dbReference>
<dbReference type="PANTHER" id="PTHR10204">
    <property type="entry name" value="NAD P H OXIDOREDUCTASE-RELATED"/>
    <property type="match status" value="1"/>
</dbReference>
<dbReference type="GO" id="GO:0005829">
    <property type="term" value="C:cytosol"/>
    <property type="evidence" value="ECO:0007669"/>
    <property type="project" value="TreeGrafter"/>
</dbReference>
<sequence>MKVLIVFNHPYNDSYCNAILNAVSAGLVKANHEIDLIHLDNDNFDPVMRAKDLEAFTKAKFEKTNSLQSLDSIVLDYKQRLENADYLIFIFPIWWELMPALTKGFIDKIIFPGIAYDYEKETKMICRLNNLKGVTVITTMNSASVVYRLVFGNAIKKTMLTGTFWKIGVKNRKWISLNMVKFVSANKRKKWLVNLENKFARFVP</sequence>
<gene>
    <name evidence="4" type="primary">azoR_1</name>
    <name evidence="4" type="ORF">GALL_95020</name>
</gene>
<dbReference type="Gene3D" id="3.40.50.360">
    <property type="match status" value="1"/>
</dbReference>
<organism evidence="4">
    <name type="scientific">mine drainage metagenome</name>
    <dbReference type="NCBI Taxonomy" id="410659"/>
    <lineage>
        <taxon>unclassified sequences</taxon>
        <taxon>metagenomes</taxon>
        <taxon>ecological metagenomes</taxon>
    </lineage>
</organism>
<accession>A0A1J5T872</accession>
<evidence type="ECO:0000256" key="1">
    <source>
        <dbReference type="ARBA" id="ARBA00006252"/>
    </source>
</evidence>
<comment type="similarity">
    <text evidence="1">Belongs to the NAD(P)H dehydrogenase (quinone) family.</text>
</comment>
<dbReference type="Pfam" id="PF02525">
    <property type="entry name" value="Flavodoxin_2"/>
    <property type="match status" value="1"/>
</dbReference>
<dbReference type="EMBL" id="MLJW01000032">
    <property type="protein sequence ID" value="OIR08334.1"/>
    <property type="molecule type" value="Genomic_DNA"/>
</dbReference>
<evidence type="ECO:0000313" key="4">
    <source>
        <dbReference type="EMBL" id="OIR08334.1"/>
    </source>
</evidence>
<dbReference type="AlphaFoldDB" id="A0A1J5T872"/>
<reference evidence="4" key="1">
    <citation type="submission" date="2016-10" db="EMBL/GenBank/DDBJ databases">
        <title>Sequence of Gallionella enrichment culture.</title>
        <authorList>
            <person name="Poehlein A."/>
            <person name="Muehling M."/>
            <person name="Daniel R."/>
        </authorList>
    </citation>
    <scope>NUCLEOTIDE SEQUENCE</scope>
</reference>
<dbReference type="SUPFAM" id="SSF52218">
    <property type="entry name" value="Flavoproteins"/>
    <property type="match status" value="1"/>
</dbReference>